<dbReference type="InterPro" id="IPR017972">
    <property type="entry name" value="Cyt_P450_CS"/>
</dbReference>
<keyword evidence="3 7" id="KW-0479">Metal-binding</keyword>
<dbReference type="EMBL" id="LXFE01000232">
    <property type="protein sequence ID" value="OLL26170.1"/>
    <property type="molecule type" value="Genomic_DNA"/>
</dbReference>
<dbReference type="PANTHER" id="PTHR24287:SF5">
    <property type="entry name" value="P450, PUTATIVE (EUROFUNG)-RELATED"/>
    <property type="match status" value="1"/>
</dbReference>
<evidence type="ECO:0000256" key="3">
    <source>
        <dbReference type="ARBA" id="ARBA00022723"/>
    </source>
</evidence>
<dbReference type="InterPro" id="IPR002401">
    <property type="entry name" value="Cyt_P450_E_grp-I"/>
</dbReference>
<evidence type="ECO:0000256" key="6">
    <source>
        <dbReference type="ARBA" id="ARBA00023033"/>
    </source>
</evidence>
<accession>A0A1U7LU21</accession>
<dbReference type="PRINTS" id="PR00385">
    <property type="entry name" value="P450"/>
</dbReference>
<dbReference type="PANTHER" id="PTHR24287">
    <property type="entry name" value="P450, PUTATIVE (EUROFUNG)-RELATED"/>
    <property type="match status" value="1"/>
</dbReference>
<evidence type="ECO:0000256" key="8">
    <source>
        <dbReference type="RuleBase" id="RU000461"/>
    </source>
</evidence>
<evidence type="ECO:0000256" key="1">
    <source>
        <dbReference type="ARBA" id="ARBA00001971"/>
    </source>
</evidence>
<dbReference type="GO" id="GO:0005506">
    <property type="term" value="F:iron ion binding"/>
    <property type="evidence" value="ECO:0007669"/>
    <property type="project" value="InterPro"/>
</dbReference>
<evidence type="ECO:0000256" key="9">
    <source>
        <dbReference type="SAM" id="SignalP"/>
    </source>
</evidence>
<dbReference type="Gene3D" id="1.10.630.10">
    <property type="entry name" value="Cytochrome P450"/>
    <property type="match status" value="1"/>
</dbReference>
<dbReference type="InterPro" id="IPR047146">
    <property type="entry name" value="Cyt_P450_E_CYP52_fungi"/>
</dbReference>
<dbReference type="GO" id="GO:0020037">
    <property type="term" value="F:heme binding"/>
    <property type="evidence" value="ECO:0007669"/>
    <property type="project" value="InterPro"/>
</dbReference>
<comment type="caution">
    <text evidence="10">The sequence shown here is derived from an EMBL/GenBank/DDBJ whole genome shotgun (WGS) entry which is preliminary data.</text>
</comment>
<gene>
    <name evidence="10" type="ORF">NEOLI_001202</name>
</gene>
<comment type="cofactor">
    <cofactor evidence="1 7">
        <name>heme</name>
        <dbReference type="ChEBI" id="CHEBI:30413"/>
    </cofactor>
</comment>
<organism evidence="10 11">
    <name type="scientific">Neolecta irregularis (strain DAH-3)</name>
    <dbReference type="NCBI Taxonomy" id="1198029"/>
    <lineage>
        <taxon>Eukaryota</taxon>
        <taxon>Fungi</taxon>
        <taxon>Dikarya</taxon>
        <taxon>Ascomycota</taxon>
        <taxon>Taphrinomycotina</taxon>
        <taxon>Neolectales</taxon>
        <taxon>Neolectaceae</taxon>
        <taxon>Neolecta</taxon>
    </lineage>
</organism>
<keyword evidence="6 8" id="KW-0503">Monooxygenase</keyword>
<dbReference type="PROSITE" id="PS00086">
    <property type="entry name" value="CYTOCHROME_P450"/>
    <property type="match status" value="1"/>
</dbReference>
<evidence type="ECO:0000256" key="4">
    <source>
        <dbReference type="ARBA" id="ARBA00023002"/>
    </source>
</evidence>
<keyword evidence="9" id="KW-0732">Signal</keyword>
<dbReference type="OMA" id="FMFEGDD"/>
<keyword evidence="4 8" id="KW-0560">Oxidoreductase</keyword>
<keyword evidence="7 8" id="KW-0349">Heme</keyword>
<dbReference type="InterPro" id="IPR001128">
    <property type="entry name" value="Cyt_P450"/>
</dbReference>
<feature type="chain" id="PRO_5012843790" evidence="9">
    <location>
        <begin position="18"/>
        <end position="487"/>
    </location>
</feature>
<dbReference type="GO" id="GO:0016705">
    <property type="term" value="F:oxidoreductase activity, acting on paired donors, with incorporation or reduction of molecular oxygen"/>
    <property type="evidence" value="ECO:0007669"/>
    <property type="project" value="InterPro"/>
</dbReference>
<dbReference type="Pfam" id="PF00067">
    <property type="entry name" value="p450"/>
    <property type="match status" value="1"/>
</dbReference>
<dbReference type="InterPro" id="IPR036396">
    <property type="entry name" value="Cyt_P450_sf"/>
</dbReference>
<dbReference type="PRINTS" id="PR00463">
    <property type="entry name" value="EP450I"/>
</dbReference>
<dbReference type="Proteomes" id="UP000186594">
    <property type="component" value="Unassembled WGS sequence"/>
</dbReference>
<feature type="signal peptide" evidence="9">
    <location>
        <begin position="1"/>
        <end position="17"/>
    </location>
</feature>
<evidence type="ECO:0000256" key="5">
    <source>
        <dbReference type="ARBA" id="ARBA00023004"/>
    </source>
</evidence>
<reference evidence="10 11" key="1">
    <citation type="submission" date="2016-04" db="EMBL/GenBank/DDBJ databases">
        <title>Evolutionary innovation and constraint leading to complex multicellularity in the Ascomycota.</title>
        <authorList>
            <person name="Cisse O."/>
            <person name="Nguyen A."/>
            <person name="Hewitt D.A."/>
            <person name="Jedd G."/>
            <person name="Stajich J.E."/>
        </authorList>
    </citation>
    <scope>NUCLEOTIDE SEQUENCE [LARGE SCALE GENOMIC DNA]</scope>
    <source>
        <strain evidence="10 11">DAH-3</strain>
    </source>
</reference>
<dbReference type="SUPFAM" id="SSF48264">
    <property type="entry name" value="Cytochrome P450"/>
    <property type="match status" value="1"/>
</dbReference>
<evidence type="ECO:0000313" key="11">
    <source>
        <dbReference type="Proteomes" id="UP000186594"/>
    </source>
</evidence>
<dbReference type="GO" id="GO:0004497">
    <property type="term" value="F:monooxygenase activity"/>
    <property type="evidence" value="ECO:0007669"/>
    <property type="project" value="UniProtKB-KW"/>
</dbReference>
<keyword evidence="5 7" id="KW-0408">Iron</keyword>
<protein>
    <submittedName>
        <fullName evidence="10">Cytochrome P450 52A13</fullName>
    </submittedName>
</protein>
<evidence type="ECO:0000256" key="2">
    <source>
        <dbReference type="ARBA" id="ARBA00010617"/>
    </source>
</evidence>
<feature type="binding site" description="axial binding residue" evidence="7">
    <location>
        <position position="431"/>
    </location>
    <ligand>
        <name>heme</name>
        <dbReference type="ChEBI" id="CHEBI:30413"/>
    </ligand>
    <ligandPart>
        <name>Fe</name>
        <dbReference type="ChEBI" id="CHEBI:18248"/>
    </ligandPart>
</feature>
<evidence type="ECO:0000313" key="10">
    <source>
        <dbReference type="EMBL" id="OLL26170.1"/>
    </source>
</evidence>
<dbReference type="AlphaFoldDB" id="A0A1U7LU21"/>
<dbReference type="STRING" id="1198029.A0A1U7LU21"/>
<name>A0A1U7LU21_NEOID</name>
<proteinExistence type="inferred from homology"/>
<sequence length="487" mass="55648">MLLLLFAVAVMLVGLCAHMFSERKGLTSEHLFPPLVKSFIPLGLDNILMLIRLSIENTHFYFFKRHFENYGQTFALRVGVANLYFTNDPENIKALLSTQFGEFGKGPLFHETLKEFLGHGIFNVDHELWQTSRTLLRPQFVKERISDLELFERHFQQLLLHIPNDKTVDLLDLFMRMTLDSATEYLMGVSTNSLADPKVKFAEAFDFVQDLSARRVILGPLYQLYPTFGYSKAIRTLDHFVEPFIDRAIGLHHSNSEKPSSNYIFLDAISELTQDRKVLRDQILNILLAGRDTTAAALSWAFYEMARHEDVWRKLQEEVAILNGAKPTFDDLKSIKYLQWIINETLRLYPSVPGNVRTALVDTTLPRGGGPKGDEPIFCKKGTPVGYIVQVMHTRTDFYGPDALEFKPERWSGPPPKPWSYLPFNGGPRICLGQQFAIAEMGYIIVRMAQTFETLEQQDFKERVMRKTIILTSGNGVKVSLCRKSGP</sequence>
<keyword evidence="11" id="KW-1185">Reference proteome</keyword>
<comment type="similarity">
    <text evidence="2 8">Belongs to the cytochrome P450 family.</text>
</comment>
<evidence type="ECO:0000256" key="7">
    <source>
        <dbReference type="PIRSR" id="PIRSR602401-1"/>
    </source>
</evidence>
<dbReference type="OrthoDB" id="1470350at2759"/>
<dbReference type="CDD" id="cd11063">
    <property type="entry name" value="CYP52"/>
    <property type="match status" value="1"/>
</dbReference>